<evidence type="ECO:0000256" key="1">
    <source>
        <dbReference type="SAM" id="MobiDB-lite"/>
    </source>
</evidence>
<dbReference type="OrthoDB" id="1092590at2"/>
<dbReference type="EMBL" id="RQJP01000007">
    <property type="protein sequence ID" value="RRB10327.1"/>
    <property type="molecule type" value="Genomic_DNA"/>
</dbReference>
<name>A0A3P1CAJ8_9BACT</name>
<reference evidence="3 4" key="1">
    <citation type="submission" date="2018-11" db="EMBL/GenBank/DDBJ databases">
        <authorList>
            <person name="Zhou Z."/>
            <person name="Wang G."/>
        </authorList>
    </citation>
    <scope>NUCLEOTIDE SEQUENCE [LARGE SCALE GENOMIC DNA]</scope>
    <source>
        <strain evidence="3 4">KCTC42998</strain>
    </source>
</reference>
<gene>
    <name evidence="3" type="ORF">EHT87_29310</name>
</gene>
<keyword evidence="4" id="KW-1185">Reference proteome</keyword>
<proteinExistence type="predicted"/>
<accession>A0A3P1CAJ8</accession>
<organism evidence="3 4">
    <name type="scientific">Larkinella knui</name>
    <dbReference type="NCBI Taxonomy" id="2025310"/>
    <lineage>
        <taxon>Bacteria</taxon>
        <taxon>Pseudomonadati</taxon>
        <taxon>Bacteroidota</taxon>
        <taxon>Cytophagia</taxon>
        <taxon>Cytophagales</taxon>
        <taxon>Spirosomataceae</taxon>
        <taxon>Larkinella</taxon>
    </lineage>
</organism>
<evidence type="ECO:0000313" key="3">
    <source>
        <dbReference type="EMBL" id="RRB10327.1"/>
    </source>
</evidence>
<evidence type="ECO:0000313" key="4">
    <source>
        <dbReference type="Proteomes" id="UP000274271"/>
    </source>
</evidence>
<dbReference type="Proteomes" id="UP000274271">
    <property type="component" value="Unassembled WGS sequence"/>
</dbReference>
<feature type="signal peptide" evidence="2">
    <location>
        <begin position="1"/>
        <end position="20"/>
    </location>
</feature>
<evidence type="ECO:0008006" key="5">
    <source>
        <dbReference type="Google" id="ProtNLM"/>
    </source>
</evidence>
<dbReference type="Gene3D" id="2.60.120.380">
    <property type="match status" value="1"/>
</dbReference>
<dbReference type="RefSeq" id="WP_124910340.1">
    <property type="nucleotide sequence ID" value="NZ_RQJP01000007.1"/>
</dbReference>
<feature type="region of interest" description="Disordered" evidence="1">
    <location>
        <begin position="82"/>
        <end position="106"/>
    </location>
</feature>
<protein>
    <recommendedName>
        <fullName evidence="5">Peptidase C-terminal archaeal/bacterial domain-containing protein</fullName>
    </recommendedName>
</protein>
<feature type="chain" id="PRO_5018158438" description="Peptidase C-terminal archaeal/bacterial domain-containing protein" evidence="2">
    <location>
        <begin position="21"/>
        <end position="235"/>
    </location>
</feature>
<dbReference type="AlphaFoldDB" id="A0A3P1CAJ8"/>
<comment type="caution">
    <text evidence="3">The sequence shown here is derived from an EMBL/GenBank/DDBJ whole genome shotgun (WGS) entry which is preliminary data.</text>
</comment>
<keyword evidence="2" id="KW-0732">Signal</keyword>
<sequence length="235" mass="25341">MKKSAVFALMLTLLSASLFAQQAPATKPEETDKPAVPTTPQTQKVEDYSAALNLARYGYTTNNALCLITAAEMIYQLGVTPLPADARQNPSKPAPADSKPAKPDLANPEQLLTDARRLAKGDATVLALANRVKPAPATRGAVGGPKRSTTSVSANSVDVFYIRFRGYESAIVALQGDGDTDLDLYIYDDNGNLVARDDDYTDGCVASWTPRYTGLFTIRVKNRGTVYNRYTLATN</sequence>
<evidence type="ECO:0000256" key="2">
    <source>
        <dbReference type="SAM" id="SignalP"/>
    </source>
</evidence>